<name>A0A061HTV5_CRIGR</name>
<evidence type="ECO:0000313" key="3">
    <source>
        <dbReference type="Proteomes" id="UP000030759"/>
    </source>
</evidence>
<organism evidence="2 3">
    <name type="scientific">Cricetulus griseus</name>
    <name type="common">Chinese hamster</name>
    <name type="synonym">Cricetulus barabensis griseus</name>
    <dbReference type="NCBI Taxonomy" id="10029"/>
    <lineage>
        <taxon>Eukaryota</taxon>
        <taxon>Metazoa</taxon>
        <taxon>Chordata</taxon>
        <taxon>Craniata</taxon>
        <taxon>Vertebrata</taxon>
        <taxon>Euteleostomi</taxon>
        <taxon>Mammalia</taxon>
        <taxon>Eutheria</taxon>
        <taxon>Euarchontoglires</taxon>
        <taxon>Glires</taxon>
        <taxon>Rodentia</taxon>
        <taxon>Myomorpha</taxon>
        <taxon>Muroidea</taxon>
        <taxon>Cricetidae</taxon>
        <taxon>Cricetinae</taxon>
        <taxon>Cricetulus</taxon>
    </lineage>
</organism>
<gene>
    <name evidence="2" type="ORF">H671_21470</name>
</gene>
<feature type="region of interest" description="Disordered" evidence="1">
    <location>
        <begin position="1"/>
        <end position="71"/>
    </location>
</feature>
<reference evidence="3" key="1">
    <citation type="journal article" date="2013" name="Nat. Biotechnol.">
        <title>Chinese hamster genome sequenced from sorted chromosomes.</title>
        <authorList>
            <person name="Brinkrolf K."/>
            <person name="Rupp O."/>
            <person name="Laux H."/>
            <person name="Kollin F."/>
            <person name="Ernst W."/>
            <person name="Linke B."/>
            <person name="Kofler R."/>
            <person name="Romand S."/>
            <person name="Hesse F."/>
            <person name="Budach W.E."/>
            <person name="Galosy S."/>
            <person name="Muller D."/>
            <person name="Noll T."/>
            <person name="Wienberg J."/>
            <person name="Jostock T."/>
            <person name="Leonard M."/>
            <person name="Grillari J."/>
            <person name="Tauch A."/>
            <person name="Goesmann A."/>
            <person name="Helk B."/>
            <person name="Mott J.E."/>
            <person name="Puhler A."/>
            <person name="Borth N."/>
        </authorList>
    </citation>
    <scope>NUCLEOTIDE SEQUENCE [LARGE SCALE GENOMIC DNA]</scope>
    <source>
        <strain evidence="3">17A/GY</strain>
    </source>
</reference>
<feature type="non-terminal residue" evidence="2">
    <location>
        <position position="1"/>
    </location>
</feature>
<protein>
    <submittedName>
        <fullName evidence="2">G patch domain-containing protein 1</fullName>
    </submittedName>
</protein>
<evidence type="ECO:0000313" key="2">
    <source>
        <dbReference type="EMBL" id="ERE50261.1"/>
    </source>
</evidence>
<evidence type="ECO:0000256" key="1">
    <source>
        <dbReference type="SAM" id="MobiDB-lite"/>
    </source>
</evidence>
<sequence>AADEGVDTQADGEGSRPSMDLFKAIFAGSSDEKSSSSEEEQEDSEDSQEHTEEASFNTSQEAAAGETSVTQ</sequence>
<feature type="non-terminal residue" evidence="2">
    <location>
        <position position="71"/>
    </location>
</feature>
<feature type="compositionally biased region" description="Acidic residues" evidence="1">
    <location>
        <begin position="37"/>
        <end position="46"/>
    </location>
</feature>
<accession>A0A061HTV5</accession>
<dbReference type="AlphaFoldDB" id="A0A061HTV5"/>
<dbReference type="Proteomes" id="UP000030759">
    <property type="component" value="Unassembled WGS sequence"/>
</dbReference>
<proteinExistence type="predicted"/>
<feature type="compositionally biased region" description="Polar residues" evidence="1">
    <location>
        <begin position="54"/>
        <end position="71"/>
    </location>
</feature>
<dbReference type="EMBL" id="KE689139">
    <property type="protein sequence ID" value="ERE50261.1"/>
    <property type="molecule type" value="Genomic_DNA"/>
</dbReference>